<dbReference type="SUPFAM" id="SSF53098">
    <property type="entry name" value="Ribonuclease H-like"/>
    <property type="match status" value="1"/>
</dbReference>
<evidence type="ECO:0000313" key="3">
    <source>
        <dbReference type="EMBL" id="OAY74722.1"/>
    </source>
</evidence>
<dbReference type="PROSITE" id="PS50879">
    <property type="entry name" value="RNASE_H_1"/>
    <property type="match status" value="1"/>
</dbReference>
<organism evidence="3 4">
    <name type="scientific">Ananas comosus</name>
    <name type="common">Pineapple</name>
    <name type="synonym">Ananas ananas</name>
    <dbReference type="NCBI Taxonomy" id="4615"/>
    <lineage>
        <taxon>Eukaryota</taxon>
        <taxon>Viridiplantae</taxon>
        <taxon>Streptophyta</taxon>
        <taxon>Embryophyta</taxon>
        <taxon>Tracheophyta</taxon>
        <taxon>Spermatophyta</taxon>
        <taxon>Magnoliopsida</taxon>
        <taxon>Liliopsida</taxon>
        <taxon>Poales</taxon>
        <taxon>Bromeliaceae</taxon>
        <taxon>Bromelioideae</taxon>
        <taxon>Ananas</taxon>
    </lineage>
</organism>
<dbReference type="Pfam" id="PF13456">
    <property type="entry name" value="RVT_3"/>
    <property type="match status" value="1"/>
</dbReference>
<dbReference type="InterPro" id="IPR036691">
    <property type="entry name" value="Endo/exonu/phosph_ase_sf"/>
</dbReference>
<dbReference type="STRING" id="4615.A0A199VC79"/>
<dbReference type="PANTHER" id="PTHR33116:SF78">
    <property type="entry name" value="OS12G0587133 PROTEIN"/>
    <property type="match status" value="1"/>
</dbReference>
<feature type="region of interest" description="Disordered" evidence="1">
    <location>
        <begin position="20"/>
        <end position="41"/>
    </location>
</feature>
<dbReference type="InterPro" id="IPR044730">
    <property type="entry name" value="RNase_H-like_dom_plant"/>
</dbReference>
<feature type="domain" description="RNase H type-1" evidence="2">
    <location>
        <begin position="687"/>
        <end position="817"/>
    </location>
</feature>
<reference evidence="3 4" key="1">
    <citation type="journal article" date="2016" name="DNA Res.">
        <title>The draft genome of MD-2 pineapple using hybrid error correction of long reads.</title>
        <authorList>
            <person name="Redwan R.M."/>
            <person name="Saidin A."/>
            <person name="Kumar S.V."/>
        </authorList>
    </citation>
    <scope>NUCLEOTIDE SEQUENCE [LARGE SCALE GENOMIC DNA]</scope>
    <source>
        <strain evidence="4">cv. MD2</strain>
        <tissue evidence="3">Leaf</tissue>
    </source>
</reference>
<dbReference type="InterPro" id="IPR026960">
    <property type="entry name" value="RVT-Znf"/>
</dbReference>
<dbReference type="InterPro" id="IPR012337">
    <property type="entry name" value="RNaseH-like_sf"/>
</dbReference>
<dbReference type="GO" id="GO:0003676">
    <property type="term" value="F:nucleic acid binding"/>
    <property type="evidence" value="ECO:0007669"/>
    <property type="project" value="InterPro"/>
</dbReference>
<gene>
    <name evidence="3" type="ORF">ACMD2_09571</name>
</gene>
<dbReference type="Gene3D" id="3.30.420.10">
    <property type="entry name" value="Ribonuclease H-like superfamily/Ribonuclease H"/>
    <property type="match status" value="1"/>
</dbReference>
<dbReference type="SUPFAM" id="SSF56219">
    <property type="entry name" value="DNase I-like"/>
    <property type="match status" value="1"/>
</dbReference>
<dbReference type="EMBL" id="LSRQ01002321">
    <property type="protein sequence ID" value="OAY74722.1"/>
    <property type="molecule type" value="Genomic_DNA"/>
</dbReference>
<dbReference type="InterPro" id="IPR036397">
    <property type="entry name" value="RNaseH_sf"/>
</dbReference>
<sequence>MDEDYSTDLVVGASIKRTESHLTGQDDDSSMELDQGSSKKGIRSESIARAMGRNWRFQSIDAVGRSGGILMAWRDDAGLVTCIQRSRQALHAIITIDNGPTWVLSSVYSSVKLSEQRKLWKELEKIGGLNLPWLTCGDFNAICSPDDKLGEGVGNLETNLISTAADINYYESLEANSSISQNDIVKRNCRGIEAILHKYECLSGQRVNKDKSALYLPDWLSARMKNMVTRWLNLPKGTMPFKYLGSQISGKRVKVEQSNFLVERVRSKLTSWKKNALSLAGRAILIRATLTAIPNYWMTASWIPDSVVDKITQIIRKFLWEKHGGKKGMHLIAWDNITKPLTEGGLSFRNLRKSREAFMARNALKLLNNINLPWVRIMKGKYGELDPWKNPKLTTTSWAWRALNYTVQAIKLGLQISISDGLNTNFLEHPWLFTTPFSKKPTFIATNIGEKVQHINQIIENGEWCYNSIEGLVGEDLVDAITNLQLGEGPDKWVWSLHPQGKARAGSVYSFLNGHTDNCWDGWKQLWGLAVAPRVKTFLWKYFWKRLPTKDFLQQRGLTQSNLCALCGEAAENIQHLFFQCRYSKEVWHIFQLDWGKVINVQQLHDGCWLTSKVPNDLKAMIASILWCIWKSRCATLFNCESFIAPTIFRCAMAFWNAYNPTNKPTNKFAKQSTMDVETIVKWDPPPPGCFKINSDGAFNMQISKGGGGFIIRTDKGNLFCAGAAQFMATSALHAEAIALLEALKEAIKRGISKAIVEIDSQNLFSYVSSQIEPPWRLQNIIDRCTSLAKHLQQCIFVKIYREANRAADYLASHALNSRSKLVFDPTSDLPIDFVRILFEDSAGRVFLRKV</sequence>
<accession>A0A199VC79</accession>
<dbReference type="Proteomes" id="UP000092600">
    <property type="component" value="Unassembled WGS sequence"/>
</dbReference>
<name>A0A199VC79_ANACO</name>
<dbReference type="GO" id="GO:0004523">
    <property type="term" value="F:RNA-DNA hybrid ribonuclease activity"/>
    <property type="evidence" value="ECO:0007669"/>
    <property type="project" value="InterPro"/>
</dbReference>
<dbReference type="AlphaFoldDB" id="A0A199VC79"/>
<comment type="caution">
    <text evidence="3">The sequence shown here is derived from an EMBL/GenBank/DDBJ whole genome shotgun (WGS) entry which is preliminary data.</text>
</comment>
<dbReference type="Gene3D" id="3.60.10.10">
    <property type="entry name" value="Endonuclease/exonuclease/phosphatase"/>
    <property type="match status" value="1"/>
</dbReference>
<protein>
    <submittedName>
        <fullName evidence="3">Putative ribonuclease H protein</fullName>
    </submittedName>
</protein>
<dbReference type="PANTHER" id="PTHR33116">
    <property type="entry name" value="REVERSE TRANSCRIPTASE ZINC-BINDING DOMAIN-CONTAINING PROTEIN-RELATED-RELATED"/>
    <property type="match status" value="1"/>
</dbReference>
<dbReference type="InterPro" id="IPR002156">
    <property type="entry name" value="RNaseH_domain"/>
</dbReference>
<evidence type="ECO:0000313" key="4">
    <source>
        <dbReference type="Proteomes" id="UP000092600"/>
    </source>
</evidence>
<evidence type="ECO:0000256" key="1">
    <source>
        <dbReference type="SAM" id="MobiDB-lite"/>
    </source>
</evidence>
<evidence type="ECO:0000259" key="2">
    <source>
        <dbReference type="PROSITE" id="PS50879"/>
    </source>
</evidence>
<proteinExistence type="predicted"/>
<dbReference type="Pfam" id="PF13966">
    <property type="entry name" value="zf-RVT"/>
    <property type="match status" value="1"/>
</dbReference>
<dbReference type="CDD" id="cd06222">
    <property type="entry name" value="RNase_H_like"/>
    <property type="match status" value="1"/>
</dbReference>